<keyword evidence="2" id="KW-1133">Transmembrane helix</keyword>
<feature type="transmembrane region" description="Helical" evidence="2">
    <location>
        <begin position="7"/>
        <end position="30"/>
    </location>
</feature>
<proteinExistence type="predicted"/>
<dbReference type="KEGG" id="ncs:NCAS_0A08830"/>
<dbReference type="HOGENOM" id="CLU_831813_0_0_1"/>
<dbReference type="GeneID" id="96900920"/>
<keyword evidence="4" id="KW-1185">Reference proteome</keyword>
<protein>
    <submittedName>
        <fullName evidence="3">Uncharacterized protein</fullName>
    </submittedName>
</protein>
<feature type="compositionally biased region" description="Polar residues" evidence="1">
    <location>
        <begin position="312"/>
        <end position="321"/>
    </location>
</feature>
<dbReference type="EMBL" id="HE576752">
    <property type="protein sequence ID" value="CCC67441.1"/>
    <property type="molecule type" value="Genomic_DNA"/>
</dbReference>
<evidence type="ECO:0000313" key="3">
    <source>
        <dbReference type="EMBL" id="CCC67441.1"/>
    </source>
</evidence>
<dbReference type="AlphaFoldDB" id="G0V7J3"/>
<evidence type="ECO:0000313" key="4">
    <source>
        <dbReference type="Proteomes" id="UP000001640"/>
    </source>
</evidence>
<reference evidence="3 4" key="1">
    <citation type="journal article" date="2011" name="Proc. Natl. Acad. Sci. U.S.A.">
        <title>Evolutionary erosion of yeast sex chromosomes by mating-type switching accidents.</title>
        <authorList>
            <person name="Gordon J.L."/>
            <person name="Armisen D."/>
            <person name="Proux-Wera E."/>
            <person name="Oheigeartaigh S.S."/>
            <person name="Byrne K.P."/>
            <person name="Wolfe K.H."/>
        </authorList>
    </citation>
    <scope>NUCLEOTIDE SEQUENCE [LARGE SCALE GENOMIC DNA]</scope>
    <source>
        <strain evidence="4">ATCC 76901 / BCRC 22586 / CBS 4309 / NBRC 1992 / NRRL Y-12630</strain>
    </source>
</reference>
<organism evidence="3 4">
    <name type="scientific">Naumovozyma castellii</name>
    <name type="common">Yeast</name>
    <name type="synonym">Saccharomyces castellii</name>
    <dbReference type="NCBI Taxonomy" id="27288"/>
    <lineage>
        <taxon>Eukaryota</taxon>
        <taxon>Fungi</taxon>
        <taxon>Dikarya</taxon>
        <taxon>Ascomycota</taxon>
        <taxon>Saccharomycotina</taxon>
        <taxon>Saccharomycetes</taxon>
        <taxon>Saccharomycetales</taxon>
        <taxon>Saccharomycetaceae</taxon>
        <taxon>Naumovozyma</taxon>
    </lineage>
</organism>
<dbReference type="RefSeq" id="XP_003673822.1">
    <property type="nucleotide sequence ID" value="XM_003673774.1"/>
</dbReference>
<gene>
    <name evidence="3" type="primary">NCAS0A08830</name>
    <name evidence="3" type="ordered locus">NCAS_0A08830</name>
</gene>
<name>G0V7J3_NAUCA</name>
<evidence type="ECO:0000256" key="1">
    <source>
        <dbReference type="SAM" id="MobiDB-lite"/>
    </source>
</evidence>
<accession>G0V7J3</accession>
<keyword evidence="2" id="KW-0812">Transmembrane</keyword>
<dbReference type="Proteomes" id="UP000001640">
    <property type="component" value="Chromosome 1"/>
</dbReference>
<sequence length="334" mass="38081">MDGWMNAVYLIAIKRCALVFLLTYAFSWLFGENAFNASDWLTPFGWHIVRHGGVTVVSRATNSVNTNNMEEDGISPSQATVKYSVVPHIMSNHSLRLLSTSATPMGEYFNPYLSSESSRENQEKIEGKRSKRKLMKGKIKKVFTRESVSIGEKPQHQHQRGSGVHKFRRWLNKDLPATSQVASSITSKIEDTLKEIEEMCRKTSSIYLEDSNDSIAKVYTRSTTNKEVSDYLTVEDHTSLDIDFSEIIRQNVSSKCGSKKEYNKENITSEILQMEIESSFENEFDTVRYTPVGSNKFNKSYLMEHSSPISTKFKQNLNGNRDSWGPLNTHELNK</sequence>
<dbReference type="InParanoid" id="G0V7J3"/>
<feature type="region of interest" description="Disordered" evidence="1">
    <location>
        <begin position="312"/>
        <end position="334"/>
    </location>
</feature>
<evidence type="ECO:0000256" key="2">
    <source>
        <dbReference type="SAM" id="Phobius"/>
    </source>
</evidence>
<keyword evidence="2" id="KW-0472">Membrane</keyword>
<reference key="2">
    <citation type="submission" date="2011-08" db="EMBL/GenBank/DDBJ databases">
        <title>Genome sequence of Naumovozyma castellii.</title>
        <authorList>
            <person name="Gordon J.L."/>
            <person name="Armisen D."/>
            <person name="Proux-Wera E."/>
            <person name="OhEigeartaigh S.S."/>
            <person name="Byrne K.P."/>
            <person name="Wolfe K.H."/>
        </authorList>
    </citation>
    <scope>NUCLEOTIDE SEQUENCE</scope>
    <source>
        <strain>Type strain:CBS 4309</strain>
    </source>
</reference>